<proteinExistence type="predicted"/>
<name>A0A813JJX0_POLGL</name>
<evidence type="ECO:0000313" key="2">
    <source>
        <dbReference type="Proteomes" id="UP000626109"/>
    </source>
</evidence>
<dbReference type="EMBL" id="CAJNNW010025867">
    <property type="protein sequence ID" value="CAE8680524.1"/>
    <property type="molecule type" value="Genomic_DNA"/>
</dbReference>
<gene>
    <name evidence="1" type="ORF">PGLA2088_LOCUS21947</name>
</gene>
<feature type="non-terminal residue" evidence="1">
    <location>
        <position position="167"/>
    </location>
</feature>
<dbReference type="Proteomes" id="UP000626109">
    <property type="component" value="Unassembled WGS sequence"/>
</dbReference>
<reference evidence="1" key="1">
    <citation type="submission" date="2021-02" db="EMBL/GenBank/DDBJ databases">
        <authorList>
            <person name="Dougan E. K."/>
            <person name="Rhodes N."/>
            <person name="Thang M."/>
            <person name="Chan C."/>
        </authorList>
    </citation>
    <scope>NUCLEOTIDE SEQUENCE</scope>
</reference>
<sequence length="167" mass="18362">KDGLPKWFKLKQALVESAAKLKDIDLVQLRPVEECLTDMAGFTAGVSHLRTELIGVSPASAITIIVVGLKAIRVLNNLVDVALKEILSRQTWIARVLLMYSTVSGWGATYLYWGTITQHLQAVAVGHRGVSGGLEVGAEWLVQLCKNLKRLPAFFWYSNLVSCLVTL</sequence>
<organism evidence="1 2">
    <name type="scientific">Polarella glacialis</name>
    <name type="common">Dinoflagellate</name>
    <dbReference type="NCBI Taxonomy" id="89957"/>
    <lineage>
        <taxon>Eukaryota</taxon>
        <taxon>Sar</taxon>
        <taxon>Alveolata</taxon>
        <taxon>Dinophyceae</taxon>
        <taxon>Suessiales</taxon>
        <taxon>Suessiaceae</taxon>
        <taxon>Polarella</taxon>
    </lineage>
</organism>
<accession>A0A813JJX0</accession>
<protein>
    <submittedName>
        <fullName evidence="1">Uncharacterized protein</fullName>
    </submittedName>
</protein>
<feature type="non-terminal residue" evidence="1">
    <location>
        <position position="1"/>
    </location>
</feature>
<dbReference type="AlphaFoldDB" id="A0A813JJX0"/>
<comment type="caution">
    <text evidence="1">The sequence shown here is derived from an EMBL/GenBank/DDBJ whole genome shotgun (WGS) entry which is preliminary data.</text>
</comment>
<evidence type="ECO:0000313" key="1">
    <source>
        <dbReference type="EMBL" id="CAE8680524.1"/>
    </source>
</evidence>